<dbReference type="EMBL" id="JAUQOO010000029">
    <property type="protein sequence ID" value="MDO7930060.1"/>
    <property type="molecule type" value="Genomic_DNA"/>
</dbReference>
<evidence type="ECO:0000256" key="1">
    <source>
        <dbReference type="SAM" id="SignalP"/>
    </source>
</evidence>
<accession>A0ABT9CX25</accession>
<dbReference type="RefSeq" id="WP_304575979.1">
    <property type="nucleotide sequence ID" value="NZ_JAUQOO010000029.1"/>
</dbReference>
<evidence type="ECO:0000313" key="2">
    <source>
        <dbReference type="EMBL" id="MDO7930060.1"/>
    </source>
</evidence>
<evidence type="ECO:0008006" key="4">
    <source>
        <dbReference type="Google" id="ProtNLM"/>
    </source>
</evidence>
<evidence type="ECO:0000313" key="3">
    <source>
        <dbReference type="Proteomes" id="UP001223016"/>
    </source>
</evidence>
<organism evidence="2 3">
    <name type="scientific">Pseudomonas serbiensis</name>
    <dbReference type="NCBI Taxonomy" id="3064350"/>
    <lineage>
        <taxon>Bacteria</taxon>
        <taxon>Pseudomonadati</taxon>
        <taxon>Pseudomonadota</taxon>
        <taxon>Gammaproteobacteria</taxon>
        <taxon>Pseudomonadales</taxon>
        <taxon>Pseudomonadaceae</taxon>
        <taxon>Pseudomonas</taxon>
    </lineage>
</organism>
<name>A0ABT9CX25_9PSED</name>
<dbReference type="Proteomes" id="UP001223016">
    <property type="component" value="Unassembled WGS sequence"/>
</dbReference>
<reference evidence="2 3" key="1">
    <citation type="submission" date="2023-07" db="EMBL/GenBank/DDBJ databases">
        <title>Identification of four novel Pseudomonas species associated with bacterial leaf spot of cucurbits.</title>
        <authorList>
            <person name="Fullem K.R."/>
        </authorList>
    </citation>
    <scope>NUCLEOTIDE SEQUENCE [LARGE SCALE GENOMIC DNA]</scope>
    <source>
        <strain evidence="2 3">KFB 138</strain>
    </source>
</reference>
<feature type="chain" id="PRO_5047532312" description="Lipoprotein" evidence="1">
    <location>
        <begin position="18"/>
        <end position="171"/>
    </location>
</feature>
<gene>
    <name evidence="2" type="ORF">Q6A51_25095</name>
</gene>
<sequence length="171" mass="19302">MNMYRSLICLIAISCTACVKTANIPPAELTLSSFGPAPDYPYTLNFTSSVDLQNAFNDYENSNQLTPTLICSLDPDVEFSIERPINIRAEGRVEARNQTKPNYSFTSKLVFYYYNPDGSQRQHNDFEAIRPLLAKQASVPCKVRITAYGYKAYFTNTLFIPSTVIIEQISK</sequence>
<keyword evidence="1" id="KW-0732">Signal</keyword>
<protein>
    <recommendedName>
        <fullName evidence="4">Lipoprotein</fullName>
    </recommendedName>
</protein>
<keyword evidence="3" id="KW-1185">Reference proteome</keyword>
<proteinExistence type="predicted"/>
<comment type="caution">
    <text evidence="2">The sequence shown here is derived from an EMBL/GenBank/DDBJ whole genome shotgun (WGS) entry which is preliminary data.</text>
</comment>
<feature type="signal peptide" evidence="1">
    <location>
        <begin position="1"/>
        <end position="17"/>
    </location>
</feature>